<dbReference type="EMBL" id="JAPOHD010000017">
    <property type="protein sequence ID" value="MCY1720455.1"/>
    <property type="molecule type" value="Genomic_DNA"/>
</dbReference>
<reference evidence="2" key="1">
    <citation type="submission" date="2022-11" db="EMBL/GenBank/DDBJ databases">
        <title>Marilongibacter aestuarii gen. nov., sp. nov., isolated from tidal flat sediment.</title>
        <authorList>
            <person name="Jiayan W."/>
        </authorList>
    </citation>
    <scope>NUCLEOTIDE SEQUENCE</scope>
    <source>
        <strain evidence="2">Z1-6</strain>
    </source>
</reference>
<evidence type="ECO:0000313" key="2">
    <source>
        <dbReference type="EMBL" id="MCY1720455.1"/>
    </source>
</evidence>
<keyword evidence="3" id="KW-1185">Reference proteome</keyword>
<dbReference type="Pfam" id="PF20205">
    <property type="entry name" value="DUF6567"/>
    <property type="match status" value="1"/>
</dbReference>
<keyword evidence="1" id="KW-0732">Signal</keyword>
<name>A0A9X3FCM1_9BACT</name>
<dbReference type="AlphaFoldDB" id="A0A9X3FCM1"/>
<feature type="signal peptide" evidence="1">
    <location>
        <begin position="1"/>
        <end position="25"/>
    </location>
</feature>
<evidence type="ECO:0008006" key="4">
    <source>
        <dbReference type="Google" id="ProtNLM"/>
    </source>
</evidence>
<feature type="chain" id="PRO_5040818186" description="Lipoprotein" evidence="1">
    <location>
        <begin position="26"/>
        <end position="116"/>
    </location>
</feature>
<sequence length="116" mass="12795">MRKTISKLSIIACLFLIFSSCAVHTGLMADSASINSNNFRIVSHAKGDAEATYIFGIGGLDRSGLVAEAKKDLLEKYPLKENQTMANVTVDFKFSFYFFVVKSKALVTADIVEFKE</sequence>
<organism evidence="2 3">
    <name type="scientific">Draconibacterium aestuarii</name>
    <dbReference type="NCBI Taxonomy" id="2998507"/>
    <lineage>
        <taxon>Bacteria</taxon>
        <taxon>Pseudomonadati</taxon>
        <taxon>Bacteroidota</taxon>
        <taxon>Bacteroidia</taxon>
        <taxon>Marinilabiliales</taxon>
        <taxon>Prolixibacteraceae</taxon>
        <taxon>Draconibacterium</taxon>
    </lineage>
</organism>
<protein>
    <recommendedName>
        <fullName evidence="4">Lipoprotein</fullName>
    </recommendedName>
</protein>
<evidence type="ECO:0000313" key="3">
    <source>
        <dbReference type="Proteomes" id="UP001145087"/>
    </source>
</evidence>
<proteinExistence type="predicted"/>
<dbReference type="Proteomes" id="UP001145087">
    <property type="component" value="Unassembled WGS sequence"/>
</dbReference>
<comment type="caution">
    <text evidence="2">The sequence shown here is derived from an EMBL/GenBank/DDBJ whole genome shotgun (WGS) entry which is preliminary data.</text>
</comment>
<evidence type="ECO:0000256" key="1">
    <source>
        <dbReference type="SAM" id="SignalP"/>
    </source>
</evidence>
<dbReference type="RefSeq" id="WP_343332788.1">
    <property type="nucleotide sequence ID" value="NZ_JAPOHD010000017.1"/>
</dbReference>
<dbReference type="PROSITE" id="PS51257">
    <property type="entry name" value="PROKAR_LIPOPROTEIN"/>
    <property type="match status" value="1"/>
</dbReference>
<dbReference type="InterPro" id="IPR046697">
    <property type="entry name" value="DUF6567"/>
</dbReference>
<accession>A0A9X3FCM1</accession>
<gene>
    <name evidence="2" type="ORF">OU798_08895</name>
</gene>